<organism evidence="1 2">
    <name type="scientific">Tetraparma gracilis</name>
    <dbReference type="NCBI Taxonomy" id="2962635"/>
    <lineage>
        <taxon>Eukaryota</taxon>
        <taxon>Sar</taxon>
        <taxon>Stramenopiles</taxon>
        <taxon>Ochrophyta</taxon>
        <taxon>Bolidophyceae</taxon>
        <taxon>Parmales</taxon>
        <taxon>Triparmaceae</taxon>
        <taxon>Tetraparma</taxon>
    </lineage>
</organism>
<name>A0ABQ6MN76_9STRA</name>
<evidence type="ECO:0000313" key="2">
    <source>
        <dbReference type="Proteomes" id="UP001165060"/>
    </source>
</evidence>
<gene>
    <name evidence="1" type="ORF">TeGR_g13102</name>
</gene>
<dbReference type="Proteomes" id="UP001165060">
    <property type="component" value="Unassembled WGS sequence"/>
</dbReference>
<proteinExistence type="predicted"/>
<accession>A0ABQ6MN76</accession>
<protein>
    <submittedName>
        <fullName evidence="1">Uncharacterized protein</fullName>
    </submittedName>
</protein>
<sequence length="92" mass="9705">MGRPPNLANWKVVTALSVRVCQAHCGSRIEAGSVAVYASHKQTCCHPRCSGPRVARALLGAGLRAEDAVLTTEQCAAFKADLEAALESGSRR</sequence>
<comment type="caution">
    <text evidence="1">The sequence shown here is derived from an EMBL/GenBank/DDBJ whole genome shotgun (WGS) entry which is preliminary data.</text>
</comment>
<evidence type="ECO:0000313" key="1">
    <source>
        <dbReference type="EMBL" id="GMI29624.1"/>
    </source>
</evidence>
<dbReference type="EMBL" id="BRYB01000411">
    <property type="protein sequence ID" value="GMI29624.1"/>
    <property type="molecule type" value="Genomic_DNA"/>
</dbReference>
<reference evidence="1 2" key="1">
    <citation type="journal article" date="2023" name="Commun. Biol.">
        <title>Genome analysis of Parmales, the sister group of diatoms, reveals the evolutionary specialization of diatoms from phago-mixotrophs to photoautotrophs.</title>
        <authorList>
            <person name="Ban H."/>
            <person name="Sato S."/>
            <person name="Yoshikawa S."/>
            <person name="Yamada K."/>
            <person name="Nakamura Y."/>
            <person name="Ichinomiya M."/>
            <person name="Sato N."/>
            <person name="Blanc-Mathieu R."/>
            <person name="Endo H."/>
            <person name="Kuwata A."/>
            <person name="Ogata H."/>
        </authorList>
    </citation>
    <scope>NUCLEOTIDE SEQUENCE [LARGE SCALE GENOMIC DNA]</scope>
</reference>
<keyword evidence="2" id="KW-1185">Reference proteome</keyword>